<evidence type="ECO:0000259" key="3">
    <source>
        <dbReference type="PROSITE" id="PS50173"/>
    </source>
</evidence>
<dbReference type="AlphaFoldDB" id="A0A8H7NDC9"/>
<dbReference type="Pfam" id="PF00817">
    <property type="entry name" value="IMS"/>
    <property type="match status" value="1"/>
</dbReference>
<dbReference type="FunFam" id="3.40.1170.60:FF:000006">
    <property type="entry name" value="DNA polymerase iota"/>
    <property type="match status" value="1"/>
</dbReference>
<dbReference type="Gene3D" id="3.30.70.270">
    <property type="match status" value="1"/>
</dbReference>
<dbReference type="PROSITE" id="PS50173">
    <property type="entry name" value="UMUC"/>
    <property type="match status" value="1"/>
</dbReference>
<protein>
    <recommendedName>
        <fullName evidence="3">UmuC domain-containing protein</fullName>
    </recommendedName>
</protein>
<comment type="subcellular location">
    <subcellularLocation>
        <location evidence="1">Mitochondrion</location>
    </subcellularLocation>
</comment>
<evidence type="ECO:0000313" key="4">
    <source>
        <dbReference type="EMBL" id="KAF9753730.1"/>
    </source>
</evidence>
<dbReference type="Gene3D" id="3.40.1170.60">
    <property type="match status" value="1"/>
</dbReference>
<dbReference type="EMBL" id="JADCTT010000004">
    <property type="protein sequence ID" value="KAF9753730.1"/>
    <property type="molecule type" value="Genomic_DNA"/>
</dbReference>
<evidence type="ECO:0000256" key="2">
    <source>
        <dbReference type="ARBA" id="ARBA00023128"/>
    </source>
</evidence>
<dbReference type="GO" id="GO:0006281">
    <property type="term" value="P:DNA repair"/>
    <property type="evidence" value="ECO:0007669"/>
    <property type="project" value="InterPro"/>
</dbReference>
<name>A0A8H7NDC9_BIOOC</name>
<dbReference type="InterPro" id="IPR043128">
    <property type="entry name" value="Rev_trsase/Diguanyl_cyclase"/>
</dbReference>
<sequence>MARPPRKLSRKEDRIILQFDYDCFYAQVYEVKNPALKPKPLGIKQKNILATCNYNARRRGVKKLMLITEAKKICPELVIVEGEDLTPFRDVSKILFNFFKSYSWNQKVERLGFDEVFMDVTDTINYNMACFNKHSPTDHFFQLSEKDPELGFVCDLTSIPGATIGGNMDLLPDLDNPLYLRLVLGSHLAHHLRLKVEQDFGYTSTCGISTNKLLSKLEYLSL</sequence>
<dbReference type="GO" id="GO:0019985">
    <property type="term" value="P:translesion synthesis"/>
    <property type="evidence" value="ECO:0007669"/>
    <property type="project" value="TreeGrafter"/>
</dbReference>
<dbReference type="InterPro" id="IPR043502">
    <property type="entry name" value="DNA/RNA_pol_sf"/>
</dbReference>
<evidence type="ECO:0000313" key="5">
    <source>
        <dbReference type="Proteomes" id="UP000616885"/>
    </source>
</evidence>
<dbReference type="SUPFAM" id="SSF56672">
    <property type="entry name" value="DNA/RNA polymerases"/>
    <property type="match status" value="1"/>
</dbReference>
<keyword evidence="2" id="KW-0496">Mitochondrion</keyword>
<accession>A0A8H7NDC9</accession>
<dbReference type="InterPro" id="IPR001126">
    <property type="entry name" value="UmuC"/>
</dbReference>
<gene>
    <name evidence="4" type="ORF">IM811_012488</name>
</gene>
<organism evidence="4 5">
    <name type="scientific">Bionectria ochroleuca</name>
    <name type="common">Gliocladium roseum</name>
    <dbReference type="NCBI Taxonomy" id="29856"/>
    <lineage>
        <taxon>Eukaryota</taxon>
        <taxon>Fungi</taxon>
        <taxon>Dikarya</taxon>
        <taxon>Ascomycota</taxon>
        <taxon>Pezizomycotina</taxon>
        <taxon>Sordariomycetes</taxon>
        <taxon>Hypocreomycetidae</taxon>
        <taxon>Hypocreales</taxon>
        <taxon>Bionectriaceae</taxon>
        <taxon>Clonostachys</taxon>
    </lineage>
</organism>
<comment type="caution">
    <text evidence="4">The sequence shown here is derived from an EMBL/GenBank/DDBJ whole genome shotgun (WGS) entry which is preliminary data.</text>
</comment>
<evidence type="ECO:0000256" key="1">
    <source>
        <dbReference type="ARBA" id="ARBA00004173"/>
    </source>
</evidence>
<dbReference type="PANTHER" id="PTHR46404:SF1">
    <property type="entry name" value="DNA POLYMERASE IOTA"/>
    <property type="match status" value="1"/>
</dbReference>
<proteinExistence type="predicted"/>
<dbReference type="GO" id="GO:0005739">
    <property type="term" value="C:mitochondrion"/>
    <property type="evidence" value="ECO:0007669"/>
    <property type="project" value="UniProtKB-SubCell"/>
</dbReference>
<dbReference type="Proteomes" id="UP000616885">
    <property type="component" value="Unassembled WGS sequence"/>
</dbReference>
<dbReference type="PANTHER" id="PTHR46404">
    <property type="entry name" value="DNA POLYMERASE IOTA"/>
    <property type="match status" value="1"/>
</dbReference>
<reference evidence="4" key="1">
    <citation type="submission" date="2020-10" db="EMBL/GenBank/DDBJ databases">
        <title>High-Quality Genome Resource of Clonostachys rosea strain S41 by Oxford Nanopore Long-Read Sequencing.</title>
        <authorList>
            <person name="Wang H."/>
        </authorList>
    </citation>
    <scope>NUCLEOTIDE SEQUENCE</scope>
    <source>
        <strain evidence="4">S41</strain>
    </source>
</reference>
<feature type="domain" description="UmuC" evidence="3">
    <location>
        <begin position="16"/>
        <end position="217"/>
    </location>
</feature>
<dbReference type="GO" id="GO:0003887">
    <property type="term" value="F:DNA-directed DNA polymerase activity"/>
    <property type="evidence" value="ECO:0007669"/>
    <property type="project" value="TreeGrafter"/>
</dbReference>